<name>K3WJ37_GLOUD</name>
<dbReference type="EMBL" id="GL376564">
    <property type="status" value="NOT_ANNOTATED_CDS"/>
    <property type="molecule type" value="Genomic_DNA"/>
</dbReference>
<accession>K3WJ37</accession>
<sequence length="109" mass="12140">MGEYAGNTTIRESPLLAAINFSTTPQRGTLFLDKSSMIFVGCTSTTKSPIYQDELQRKMVASLTASLAYNITTLDPANIELIMSVVDCTLSSPRYFYLCAWFTTQKTYL</sequence>
<reference evidence="2" key="1">
    <citation type="journal article" date="2010" name="Genome Biol.">
        <title>Genome sequence of the necrotrophic plant pathogen Pythium ultimum reveals original pathogenicity mechanisms and effector repertoire.</title>
        <authorList>
            <person name="Levesque C.A."/>
            <person name="Brouwer H."/>
            <person name="Cano L."/>
            <person name="Hamilton J.P."/>
            <person name="Holt C."/>
            <person name="Huitema E."/>
            <person name="Raffaele S."/>
            <person name="Robideau G.P."/>
            <person name="Thines M."/>
            <person name="Win J."/>
            <person name="Zerillo M.M."/>
            <person name="Beakes G.W."/>
            <person name="Boore J.L."/>
            <person name="Busam D."/>
            <person name="Dumas B."/>
            <person name="Ferriera S."/>
            <person name="Fuerstenberg S.I."/>
            <person name="Gachon C.M."/>
            <person name="Gaulin E."/>
            <person name="Govers F."/>
            <person name="Grenville-Briggs L."/>
            <person name="Horner N."/>
            <person name="Hostetler J."/>
            <person name="Jiang R.H."/>
            <person name="Johnson J."/>
            <person name="Krajaejun T."/>
            <person name="Lin H."/>
            <person name="Meijer H.J."/>
            <person name="Moore B."/>
            <person name="Morris P."/>
            <person name="Phuntmart V."/>
            <person name="Puiu D."/>
            <person name="Shetty J."/>
            <person name="Stajich J.E."/>
            <person name="Tripathy S."/>
            <person name="Wawra S."/>
            <person name="van West P."/>
            <person name="Whitty B.R."/>
            <person name="Coutinho P.M."/>
            <person name="Henrissat B."/>
            <person name="Martin F."/>
            <person name="Thomas P.D."/>
            <person name="Tyler B.M."/>
            <person name="De Vries R.P."/>
            <person name="Kamoun S."/>
            <person name="Yandell M."/>
            <person name="Tisserat N."/>
            <person name="Buell C.R."/>
        </authorList>
    </citation>
    <scope>NUCLEOTIDE SEQUENCE</scope>
    <source>
        <strain evidence="2">DAOM:BR144</strain>
    </source>
</reference>
<dbReference type="AlphaFoldDB" id="K3WJ37"/>
<protein>
    <submittedName>
        <fullName evidence="1">Uncharacterized protein</fullName>
    </submittedName>
</protein>
<dbReference type="VEuPathDB" id="FungiDB:PYU1_G004968"/>
<dbReference type="HOGENOM" id="CLU_2189233_0_0_1"/>
<keyword evidence="2" id="KW-1185">Reference proteome</keyword>
<evidence type="ECO:0000313" key="1">
    <source>
        <dbReference type="EnsemblProtists" id="PYU1_T004979"/>
    </source>
</evidence>
<dbReference type="EnsemblProtists" id="PYU1_T004979">
    <property type="protein sequence ID" value="PYU1_T004979"/>
    <property type="gene ID" value="PYU1_G004968"/>
</dbReference>
<organism evidence="1 2">
    <name type="scientific">Globisporangium ultimum (strain ATCC 200006 / CBS 805.95 / DAOM BR144)</name>
    <name type="common">Pythium ultimum</name>
    <dbReference type="NCBI Taxonomy" id="431595"/>
    <lineage>
        <taxon>Eukaryota</taxon>
        <taxon>Sar</taxon>
        <taxon>Stramenopiles</taxon>
        <taxon>Oomycota</taxon>
        <taxon>Peronosporomycetes</taxon>
        <taxon>Pythiales</taxon>
        <taxon>Pythiaceae</taxon>
        <taxon>Globisporangium</taxon>
    </lineage>
</organism>
<evidence type="ECO:0000313" key="2">
    <source>
        <dbReference type="Proteomes" id="UP000019132"/>
    </source>
</evidence>
<reference evidence="1" key="3">
    <citation type="submission" date="2015-02" db="UniProtKB">
        <authorList>
            <consortium name="EnsemblProtists"/>
        </authorList>
    </citation>
    <scope>IDENTIFICATION</scope>
    <source>
        <strain evidence="1">DAOM BR144</strain>
    </source>
</reference>
<dbReference type="Proteomes" id="UP000019132">
    <property type="component" value="Unassembled WGS sequence"/>
</dbReference>
<proteinExistence type="predicted"/>
<reference evidence="2" key="2">
    <citation type="submission" date="2010-04" db="EMBL/GenBank/DDBJ databases">
        <authorList>
            <person name="Buell R."/>
            <person name="Hamilton J."/>
            <person name="Hostetler J."/>
        </authorList>
    </citation>
    <scope>NUCLEOTIDE SEQUENCE [LARGE SCALE GENOMIC DNA]</scope>
    <source>
        <strain evidence="2">DAOM:BR144</strain>
    </source>
</reference>
<dbReference type="InParanoid" id="K3WJ37"/>